<accession>A0A066RT19</accession>
<keyword evidence="3" id="KW-1185">Reference proteome</keyword>
<dbReference type="RefSeq" id="WP_036753641.1">
    <property type="nucleotide sequence ID" value="NZ_JAGSGC010000004.1"/>
</dbReference>
<proteinExistence type="predicted"/>
<comment type="caution">
    <text evidence="2">The sequence shown here is derived from an EMBL/GenBank/DDBJ whole genome shotgun (WGS) entry which is preliminary data.</text>
</comment>
<dbReference type="OrthoDB" id="9968837at2"/>
<gene>
    <name evidence="2" type="ORF">EA58_13840</name>
</gene>
<evidence type="ECO:0000313" key="3">
    <source>
        <dbReference type="Proteomes" id="UP000027192"/>
    </source>
</evidence>
<organism evidence="2 3">
    <name type="scientific">Photobacterium galatheae</name>
    <dbReference type="NCBI Taxonomy" id="1654360"/>
    <lineage>
        <taxon>Bacteria</taxon>
        <taxon>Pseudomonadati</taxon>
        <taxon>Pseudomonadota</taxon>
        <taxon>Gammaproteobacteria</taxon>
        <taxon>Vibrionales</taxon>
        <taxon>Vibrionaceae</taxon>
        <taxon>Photobacterium</taxon>
    </lineage>
</organism>
<sequence length="230" mass="25948">MNNLFNFKTIASIMIASSLTHIAFAAPTLPSTHDDVMLQYYKENEKYACTPEELADFLKDRRQSLAVTPNIMNADKFVQNEAAQKKDDPDNCLTLFDNLKVVEDIQKLIAKIQKLKMPDFSTDGMGAAAQALATQLFDAAMESVCNALTKEAAEKLINEVMNRQLGFDINDVKEFDPKEFAKDMALDHAGAYLESEGIDEDWLDQENHKDLMKDEIGNQKEQLVEQAFEK</sequence>
<dbReference type="STRING" id="1654360.EA58_13840"/>
<protein>
    <submittedName>
        <fullName evidence="2">Uncharacterized protein</fullName>
    </submittedName>
</protein>
<feature type="signal peptide" evidence="1">
    <location>
        <begin position="1"/>
        <end position="25"/>
    </location>
</feature>
<reference evidence="2 3" key="1">
    <citation type="submission" date="2014-04" db="EMBL/GenBank/DDBJ databases">
        <title>Draft genome sequence of Photobacterium halotolerans S2753: a solonamide, ngercheumicin and holomycin producer.</title>
        <authorList>
            <person name="Machado H.R."/>
            <person name="Gram L."/>
        </authorList>
    </citation>
    <scope>NUCLEOTIDE SEQUENCE [LARGE SCALE GENOMIC DNA]</scope>
    <source>
        <strain evidence="2 3">S2753</strain>
    </source>
</reference>
<evidence type="ECO:0000256" key="1">
    <source>
        <dbReference type="SAM" id="SignalP"/>
    </source>
</evidence>
<dbReference type="EMBL" id="JMIB01000027">
    <property type="protein sequence ID" value="KDM90837.1"/>
    <property type="molecule type" value="Genomic_DNA"/>
</dbReference>
<feature type="chain" id="PRO_5001630686" evidence="1">
    <location>
        <begin position="26"/>
        <end position="230"/>
    </location>
</feature>
<dbReference type="Proteomes" id="UP000027192">
    <property type="component" value="Unassembled WGS sequence"/>
</dbReference>
<name>A0A066RT19_9GAMM</name>
<keyword evidence="1" id="KW-0732">Signal</keyword>
<evidence type="ECO:0000313" key="2">
    <source>
        <dbReference type="EMBL" id="KDM90837.1"/>
    </source>
</evidence>
<dbReference type="AlphaFoldDB" id="A0A066RT19"/>